<protein>
    <recommendedName>
        <fullName evidence="3">PGG domain-containing protein</fullName>
    </recommendedName>
</protein>
<evidence type="ECO:0000256" key="2">
    <source>
        <dbReference type="SAM" id="SignalP"/>
    </source>
</evidence>
<feature type="transmembrane region" description="Helical" evidence="1">
    <location>
        <begin position="167"/>
        <end position="187"/>
    </location>
</feature>
<evidence type="ECO:0000259" key="3">
    <source>
        <dbReference type="Pfam" id="PF13962"/>
    </source>
</evidence>
<evidence type="ECO:0000313" key="4">
    <source>
        <dbReference type="EMBL" id="GKV34299.1"/>
    </source>
</evidence>
<feature type="signal peptide" evidence="2">
    <location>
        <begin position="1"/>
        <end position="16"/>
    </location>
</feature>
<feature type="chain" id="PRO_5043797869" description="PGG domain-containing protein" evidence="2">
    <location>
        <begin position="17"/>
        <end position="293"/>
    </location>
</feature>
<reference evidence="4 5" key="1">
    <citation type="journal article" date="2021" name="Commun. Biol.">
        <title>The genome of Shorea leprosula (Dipterocarpaceae) highlights the ecological relevance of drought in aseasonal tropical rainforests.</title>
        <authorList>
            <person name="Ng K.K.S."/>
            <person name="Kobayashi M.J."/>
            <person name="Fawcett J.A."/>
            <person name="Hatakeyama M."/>
            <person name="Paape T."/>
            <person name="Ng C.H."/>
            <person name="Ang C.C."/>
            <person name="Tnah L.H."/>
            <person name="Lee C.T."/>
            <person name="Nishiyama T."/>
            <person name="Sese J."/>
            <person name="O'Brien M.J."/>
            <person name="Copetti D."/>
            <person name="Mohd Noor M.I."/>
            <person name="Ong R.C."/>
            <person name="Putra M."/>
            <person name="Sireger I.Z."/>
            <person name="Indrioko S."/>
            <person name="Kosugi Y."/>
            <person name="Izuno A."/>
            <person name="Isagi Y."/>
            <person name="Lee S.L."/>
            <person name="Shimizu K.K."/>
        </authorList>
    </citation>
    <scope>NUCLEOTIDE SEQUENCE [LARGE SCALE GENOMIC DNA]</scope>
    <source>
        <strain evidence="4">214</strain>
    </source>
</reference>
<dbReference type="AlphaFoldDB" id="A0AAV5LBL8"/>
<accession>A0AAV5LBL8</accession>
<feature type="domain" description="PGG" evidence="3">
    <location>
        <begin position="50"/>
        <end position="160"/>
    </location>
</feature>
<dbReference type="Pfam" id="PF13962">
    <property type="entry name" value="PGG"/>
    <property type="match status" value="1"/>
</dbReference>
<sequence length="293" mass="32285">MAWSLLCKGVVLGIKACLPRWCLEAENRYGETPKQVFSKEHHKLAKEVEEWGNKTATSYSLASVLIVTIMFAALFTVPGGNSDTGTPTLLHRKLFSGFLMCDAVSFVTASASLLGFLNVLTAYRSGGLSFRDLFFTMTLSIYALIISTVTMILAFTFTLVLISEQKWQVPVAIMAYLLALYFECLFFRRVSRVVNLLLLTRERNRLESFETLSNLHSSVSLRVRRRGARDWTGLPLLICLPLVTDCRLPLLTATGPLPLVSAQAFAATRCSGICWSCCCCSLHLAGVAAGAAY</sequence>
<feature type="transmembrane region" description="Helical" evidence="1">
    <location>
        <begin position="56"/>
        <end position="77"/>
    </location>
</feature>
<feature type="transmembrane region" description="Helical" evidence="1">
    <location>
        <begin position="97"/>
        <end position="121"/>
    </location>
</feature>
<dbReference type="Proteomes" id="UP001054252">
    <property type="component" value="Unassembled WGS sequence"/>
</dbReference>
<keyword evidence="1" id="KW-0472">Membrane</keyword>
<organism evidence="4 5">
    <name type="scientific">Rubroshorea leprosula</name>
    <dbReference type="NCBI Taxonomy" id="152421"/>
    <lineage>
        <taxon>Eukaryota</taxon>
        <taxon>Viridiplantae</taxon>
        <taxon>Streptophyta</taxon>
        <taxon>Embryophyta</taxon>
        <taxon>Tracheophyta</taxon>
        <taxon>Spermatophyta</taxon>
        <taxon>Magnoliopsida</taxon>
        <taxon>eudicotyledons</taxon>
        <taxon>Gunneridae</taxon>
        <taxon>Pentapetalae</taxon>
        <taxon>rosids</taxon>
        <taxon>malvids</taxon>
        <taxon>Malvales</taxon>
        <taxon>Dipterocarpaceae</taxon>
        <taxon>Rubroshorea</taxon>
    </lineage>
</organism>
<keyword evidence="5" id="KW-1185">Reference proteome</keyword>
<dbReference type="GO" id="GO:0016020">
    <property type="term" value="C:membrane"/>
    <property type="evidence" value="ECO:0007669"/>
    <property type="project" value="TreeGrafter"/>
</dbReference>
<dbReference type="EMBL" id="BPVZ01000104">
    <property type="protein sequence ID" value="GKV34299.1"/>
    <property type="molecule type" value="Genomic_DNA"/>
</dbReference>
<keyword evidence="2" id="KW-0732">Signal</keyword>
<dbReference type="PANTHER" id="PTHR24177">
    <property type="entry name" value="CASKIN"/>
    <property type="match status" value="1"/>
</dbReference>
<proteinExistence type="predicted"/>
<dbReference type="InterPro" id="IPR026961">
    <property type="entry name" value="PGG_dom"/>
</dbReference>
<feature type="transmembrane region" description="Helical" evidence="1">
    <location>
        <begin position="133"/>
        <end position="161"/>
    </location>
</feature>
<evidence type="ECO:0000313" key="5">
    <source>
        <dbReference type="Proteomes" id="UP001054252"/>
    </source>
</evidence>
<gene>
    <name evidence="4" type="ORF">SLEP1_g42677</name>
</gene>
<keyword evidence="1" id="KW-1133">Transmembrane helix</keyword>
<keyword evidence="1" id="KW-0812">Transmembrane</keyword>
<evidence type="ECO:0000256" key="1">
    <source>
        <dbReference type="SAM" id="Phobius"/>
    </source>
</evidence>
<dbReference type="PANTHER" id="PTHR24177:SF292">
    <property type="entry name" value="ANKYRIN REPEAT FAMILY PROTEIN-RELATED"/>
    <property type="match status" value="1"/>
</dbReference>
<name>A0AAV5LBL8_9ROSI</name>
<comment type="caution">
    <text evidence="4">The sequence shown here is derived from an EMBL/GenBank/DDBJ whole genome shotgun (WGS) entry which is preliminary data.</text>
</comment>